<dbReference type="Pfam" id="PF02696">
    <property type="entry name" value="SelO"/>
    <property type="match status" value="1"/>
</dbReference>
<feature type="binding site" evidence="8">
    <location>
        <position position="139"/>
    </location>
    <ligand>
        <name>ATP</name>
        <dbReference type="ChEBI" id="CHEBI:30616"/>
    </ligand>
</feature>
<keyword evidence="4 8" id="KW-0479">Metal-binding</keyword>
<organism evidence="10 11">
    <name type="scientific">Halothiobacillus diazotrophicus</name>
    <dbReference type="NCBI Taxonomy" id="1860122"/>
    <lineage>
        <taxon>Bacteria</taxon>
        <taxon>Pseudomonadati</taxon>
        <taxon>Pseudomonadota</taxon>
        <taxon>Gammaproteobacteria</taxon>
        <taxon>Chromatiales</taxon>
        <taxon>Halothiobacillaceae</taxon>
        <taxon>Halothiobacillus</taxon>
    </lineage>
</organism>
<dbReference type="EMBL" id="CP016027">
    <property type="protein sequence ID" value="ANJ68211.1"/>
    <property type="molecule type" value="Genomic_DNA"/>
</dbReference>
<dbReference type="OrthoDB" id="9776281at2"/>
<feature type="binding site" evidence="8">
    <location>
        <position position="276"/>
    </location>
    <ligand>
        <name>Mg(2+)</name>
        <dbReference type="ChEBI" id="CHEBI:18420"/>
    </ligand>
</feature>
<comment type="catalytic activity">
    <reaction evidence="8">
        <text>L-threonyl-[protein] + ATP = 3-O-(5'-adenylyl)-L-threonyl-[protein] + diphosphate</text>
        <dbReference type="Rhea" id="RHEA:54292"/>
        <dbReference type="Rhea" id="RHEA-COMP:11060"/>
        <dbReference type="Rhea" id="RHEA-COMP:13847"/>
        <dbReference type="ChEBI" id="CHEBI:30013"/>
        <dbReference type="ChEBI" id="CHEBI:30616"/>
        <dbReference type="ChEBI" id="CHEBI:33019"/>
        <dbReference type="ChEBI" id="CHEBI:138113"/>
        <dbReference type="EC" id="2.7.7.108"/>
    </reaction>
</comment>
<keyword evidence="3 8" id="KW-0548">Nucleotidyltransferase</keyword>
<accession>A0A191ZJX7</accession>
<gene>
    <name evidence="8" type="primary">ydiU</name>
    <name evidence="8" type="synonym">selO</name>
    <name evidence="10" type="ORF">A9404_01450</name>
</gene>
<feature type="binding site" evidence="8">
    <location>
        <position position="127"/>
    </location>
    <ligand>
        <name>ATP</name>
        <dbReference type="ChEBI" id="CHEBI:30616"/>
    </ligand>
</feature>
<evidence type="ECO:0000256" key="6">
    <source>
        <dbReference type="ARBA" id="ARBA00022840"/>
    </source>
</evidence>
<keyword evidence="6 8" id="KW-0067">ATP-binding</keyword>
<reference evidence="10 11" key="1">
    <citation type="submission" date="2016-06" db="EMBL/GenBank/DDBJ databases">
        <title>Insight into the functional genes involving in sulfur oxidation in Pearl River water.</title>
        <authorList>
            <person name="Luo J."/>
            <person name="Tan X."/>
            <person name="Lin W."/>
        </authorList>
    </citation>
    <scope>NUCLEOTIDE SEQUENCE [LARGE SCALE GENOMIC DNA]</scope>
    <source>
        <strain evidence="10 11">LS2</strain>
    </source>
</reference>
<feature type="binding site" evidence="8">
    <location>
        <position position="267"/>
    </location>
    <ligand>
        <name>Mg(2+)</name>
        <dbReference type="ChEBI" id="CHEBI:18420"/>
    </ligand>
</feature>
<dbReference type="AlphaFoldDB" id="A0A191ZJX7"/>
<evidence type="ECO:0000256" key="8">
    <source>
        <dbReference type="HAMAP-Rule" id="MF_00692"/>
    </source>
</evidence>
<dbReference type="InterPro" id="IPR003846">
    <property type="entry name" value="SelO"/>
</dbReference>
<dbReference type="Proteomes" id="UP000078596">
    <property type="component" value="Chromosome"/>
</dbReference>
<dbReference type="HAMAP" id="MF_00692">
    <property type="entry name" value="SelO"/>
    <property type="match status" value="1"/>
</dbReference>
<comment type="similarity">
    <text evidence="1 8">Belongs to the SELO family.</text>
</comment>
<dbReference type="PANTHER" id="PTHR32057">
    <property type="entry name" value="PROTEIN ADENYLYLTRANSFERASE SELO, MITOCHONDRIAL"/>
    <property type="match status" value="1"/>
</dbReference>
<comment type="catalytic activity">
    <reaction evidence="8">
        <text>L-tyrosyl-[protein] + UTP = O-(5'-uridylyl)-L-tyrosyl-[protein] + diphosphate</text>
        <dbReference type="Rhea" id="RHEA:83887"/>
        <dbReference type="Rhea" id="RHEA-COMP:10136"/>
        <dbReference type="Rhea" id="RHEA-COMP:20238"/>
        <dbReference type="ChEBI" id="CHEBI:33019"/>
        <dbReference type="ChEBI" id="CHEBI:46398"/>
        <dbReference type="ChEBI" id="CHEBI:46858"/>
        <dbReference type="ChEBI" id="CHEBI:90602"/>
    </reaction>
</comment>
<feature type="compositionally biased region" description="Basic and acidic residues" evidence="9">
    <location>
        <begin position="498"/>
        <end position="509"/>
    </location>
</feature>
<keyword evidence="11" id="KW-1185">Reference proteome</keyword>
<feature type="binding site" evidence="8">
    <location>
        <position position="104"/>
    </location>
    <ligand>
        <name>ATP</name>
        <dbReference type="ChEBI" id="CHEBI:30616"/>
    </ligand>
</feature>
<feature type="binding site" evidence="8">
    <location>
        <position position="107"/>
    </location>
    <ligand>
        <name>ATP</name>
        <dbReference type="ChEBI" id="CHEBI:30616"/>
    </ligand>
</feature>
<feature type="active site" description="Proton acceptor" evidence="8">
    <location>
        <position position="266"/>
    </location>
</feature>
<evidence type="ECO:0000256" key="7">
    <source>
        <dbReference type="ARBA" id="ARBA00022842"/>
    </source>
</evidence>
<feature type="region of interest" description="Disordered" evidence="9">
    <location>
        <begin position="488"/>
        <end position="509"/>
    </location>
</feature>
<evidence type="ECO:0000256" key="5">
    <source>
        <dbReference type="ARBA" id="ARBA00022741"/>
    </source>
</evidence>
<comment type="catalytic activity">
    <reaction evidence="8">
        <text>L-tyrosyl-[protein] + ATP = O-(5'-adenylyl)-L-tyrosyl-[protein] + diphosphate</text>
        <dbReference type="Rhea" id="RHEA:54288"/>
        <dbReference type="Rhea" id="RHEA-COMP:10136"/>
        <dbReference type="Rhea" id="RHEA-COMP:13846"/>
        <dbReference type="ChEBI" id="CHEBI:30616"/>
        <dbReference type="ChEBI" id="CHEBI:33019"/>
        <dbReference type="ChEBI" id="CHEBI:46858"/>
        <dbReference type="ChEBI" id="CHEBI:83624"/>
        <dbReference type="EC" id="2.7.7.108"/>
    </reaction>
</comment>
<feature type="region of interest" description="Disordered" evidence="9">
    <location>
        <begin position="1"/>
        <end position="22"/>
    </location>
</feature>
<comment type="function">
    <text evidence="8">Nucleotidyltransferase involved in the post-translational modification of proteins. It can catalyze the addition of adenosine monophosphate (AMP) or uridine monophosphate (UMP) to a protein, resulting in modifications known as AMPylation and UMPylation.</text>
</comment>
<dbReference type="EC" id="2.7.7.-" evidence="8"/>
<feature type="binding site" evidence="8">
    <location>
        <position position="140"/>
    </location>
    <ligand>
        <name>ATP</name>
        <dbReference type="ChEBI" id="CHEBI:30616"/>
    </ligand>
</feature>
<evidence type="ECO:0000313" key="11">
    <source>
        <dbReference type="Proteomes" id="UP000078596"/>
    </source>
</evidence>
<evidence type="ECO:0000256" key="3">
    <source>
        <dbReference type="ARBA" id="ARBA00022695"/>
    </source>
</evidence>
<keyword evidence="8" id="KW-0464">Manganese</keyword>
<comment type="catalytic activity">
    <reaction evidence="8">
        <text>L-seryl-[protein] + ATP = 3-O-(5'-adenylyl)-L-seryl-[protein] + diphosphate</text>
        <dbReference type="Rhea" id="RHEA:58120"/>
        <dbReference type="Rhea" id="RHEA-COMP:9863"/>
        <dbReference type="Rhea" id="RHEA-COMP:15073"/>
        <dbReference type="ChEBI" id="CHEBI:29999"/>
        <dbReference type="ChEBI" id="CHEBI:30616"/>
        <dbReference type="ChEBI" id="CHEBI:33019"/>
        <dbReference type="ChEBI" id="CHEBI:142516"/>
        <dbReference type="EC" id="2.7.7.108"/>
    </reaction>
</comment>
<feature type="binding site" evidence="8">
    <location>
        <position position="276"/>
    </location>
    <ligand>
        <name>ATP</name>
        <dbReference type="ChEBI" id="CHEBI:30616"/>
    </ligand>
</feature>
<dbReference type="PANTHER" id="PTHR32057:SF14">
    <property type="entry name" value="PROTEIN ADENYLYLTRANSFERASE SELO, MITOCHONDRIAL"/>
    <property type="match status" value="1"/>
</dbReference>
<keyword evidence="2 8" id="KW-0808">Transferase</keyword>
<feature type="binding site" evidence="8">
    <location>
        <position position="197"/>
    </location>
    <ligand>
        <name>ATP</name>
        <dbReference type="ChEBI" id="CHEBI:30616"/>
    </ligand>
</feature>
<evidence type="ECO:0000256" key="2">
    <source>
        <dbReference type="ARBA" id="ARBA00022679"/>
    </source>
</evidence>
<feature type="binding site" evidence="8">
    <location>
        <position position="106"/>
    </location>
    <ligand>
        <name>ATP</name>
        <dbReference type="ChEBI" id="CHEBI:30616"/>
    </ligand>
</feature>
<comment type="catalytic activity">
    <reaction evidence="8">
        <text>L-histidyl-[protein] + UTP = N(tele)-(5'-uridylyl)-L-histidyl-[protein] + diphosphate</text>
        <dbReference type="Rhea" id="RHEA:83891"/>
        <dbReference type="Rhea" id="RHEA-COMP:9745"/>
        <dbReference type="Rhea" id="RHEA-COMP:20239"/>
        <dbReference type="ChEBI" id="CHEBI:29979"/>
        <dbReference type="ChEBI" id="CHEBI:33019"/>
        <dbReference type="ChEBI" id="CHEBI:46398"/>
        <dbReference type="ChEBI" id="CHEBI:233474"/>
    </reaction>
</comment>
<evidence type="ECO:0000256" key="4">
    <source>
        <dbReference type="ARBA" id="ARBA00022723"/>
    </source>
</evidence>
<dbReference type="STRING" id="1860122.A9404_01450"/>
<keyword evidence="5 8" id="KW-0547">Nucleotide-binding</keyword>
<proteinExistence type="inferred from homology"/>
<evidence type="ECO:0000256" key="9">
    <source>
        <dbReference type="SAM" id="MobiDB-lite"/>
    </source>
</evidence>
<comment type="catalytic activity">
    <reaction evidence="8">
        <text>L-seryl-[protein] + UTP = O-(5'-uridylyl)-L-seryl-[protein] + diphosphate</text>
        <dbReference type="Rhea" id="RHEA:64604"/>
        <dbReference type="Rhea" id="RHEA-COMP:9863"/>
        <dbReference type="Rhea" id="RHEA-COMP:16635"/>
        <dbReference type="ChEBI" id="CHEBI:29999"/>
        <dbReference type="ChEBI" id="CHEBI:33019"/>
        <dbReference type="ChEBI" id="CHEBI:46398"/>
        <dbReference type="ChEBI" id="CHEBI:156051"/>
    </reaction>
</comment>
<feature type="binding site" evidence="8">
    <location>
        <position position="190"/>
    </location>
    <ligand>
        <name>ATP</name>
        <dbReference type="ChEBI" id="CHEBI:30616"/>
    </ligand>
</feature>
<dbReference type="GO" id="GO:0070733">
    <property type="term" value="F:AMPylase activity"/>
    <property type="evidence" value="ECO:0007669"/>
    <property type="project" value="UniProtKB-EC"/>
</dbReference>
<dbReference type="EC" id="2.7.7.108" evidence="8"/>
<evidence type="ECO:0000313" key="10">
    <source>
        <dbReference type="EMBL" id="ANJ68211.1"/>
    </source>
</evidence>
<sequence length="509" mass="56351">MTFSTNADAEARARPPAQHPADVPLAPRYAALGGAYHVTVAPTPLPSPTLVHFNAGLADELGLSATQASDLTDILSGNASWPNYAPLASVYAGHQFGNWNPQLGDGRALMIAEIRRPDGTRAELQLKGAGPTPFSRGADGRAVLRSSIREYLCSEAMHALGVPTTRCLSLVTSPQPVFRETVEPAAIVCRVAPSFVRFGHFEWFYSRGQHDALAPLADHVIETHFPHLVGLPDRHAAWLGEVIERTARLIAHWQTVGFCHGVMNTDNFSALGLTLDYGPFGFMDAFRQHHVCNQSDFEGRYAYGAQPEIGQWNCSRLLQATLPLLGETEEEVGARATELYGRYSETFSVTVMRRWADKLGLREIRPGDADLVIRLLTLMQRGKSDFTRSFRHLARVQTDTDGPAIGVREEMADLAAFDAWVADYRSRLRAEGNTNDAERAERMNRVNPKYILRNHLAQMAIERAEEGDFSEVERLMTVLARPFDAQPEFEGYAAEPPPDQRRIEVSCSS</sequence>
<protein>
    <recommendedName>
        <fullName evidence="8">Protein nucleotidyltransferase YdiU</fullName>
        <ecNumber evidence="8">2.7.7.-</ecNumber>
    </recommendedName>
    <alternativeName>
        <fullName evidence="8">Protein adenylyltransferase YdiU</fullName>
        <ecNumber evidence="8">2.7.7.108</ecNumber>
    </alternativeName>
    <alternativeName>
        <fullName evidence="8">Protein uridylyltransferase YdiU</fullName>
        <ecNumber evidence="8">2.7.7.-</ecNumber>
    </alternativeName>
</protein>
<comment type="cofactor">
    <cofactor evidence="8">
        <name>Mg(2+)</name>
        <dbReference type="ChEBI" id="CHEBI:18420"/>
    </cofactor>
    <cofactor evidence="8">
        <name>Mn(2+)</name>
        <dbReference type="ChEBI" id="CHEBI:29035"/>
    </cofactor>
</comment>
<dbReference type="GO" id="GO:0005524">
    <property type="term" value="F:ATP binding"/>
    <property type="evidence" value="ECO:0007669"/>
    <property type="project" value="UniProtKB-UniRule"/>
</dbReference>
<evidence type="ECO:0000256" key="1">
    <source>
        <dbReference type="ARBA" id="ARBA00009747"/>
    </source>
</evidence>
<keyword evidence="7 8" id="KW-0460">Magnesium</keyword>
<dbReference type="NCBIfam" id="NF000658">
    <property type="entry name" value="PRK00029.1"/>
    <property type="match status" value="1"/>
</dbReference>
<dbReference type="GO" id="GO:0000287">
    <property type="term" value="F:magnesium ion binding"/>
    <property type="evidence" value="ECO:0007669"/>
    <property type="project" value="UniProtKB-UniRule"/>
</dbReference>
<dbReference type="GO" id="GO:0030145">
    <property type="term" value="F:manganese ion binding"/>
    <property type="evidence" value="ECO:0007669"/>
    <property type="project" value="UniProtKB-UniRule"/>
</dbReference>
<dbReference type="KEGG" id="haz:A9404_01450"/>
<name>A0A191ZJX7_9GAMM</name>